<proteinExistence type="predicted"/>
<sequence>MPIDLKWCRQDPHQVREWQTQRRRRFFDEDSGDSVDLVDVVIQKDELCRNKLQKLEEYKRSLNQLQKKLKPIRCNNTKNKKEKKNAPNKPDEQSPLSPLSSSNRQDLIEEKKLLEEKIKEANLLWKGSFKDTQEALYKLASPLGGVAVTAVEDVTDNIVEDVYTEIVMPSFFSSSSSSSSSLRQSAYMRSRLGMDLEQAWKQYTLRYFASYPWVELPQGVPVIRRRQQQEAVEDVSFSIDPDRAHALWGCCDYNNDSKNNKNDCQPIVMLPTWIRLLCESLPNKSIWGDKELPKYTALWSSSNYVATSNKNICWLGGRSEKYESGGDDDNSCCDFLPPSSSEAFSLELVAITASSVVDAREIQNNLVEEISSYYESLLMMNDHQLSSCQDKNKLSIRRRVIPAPDLNCHEWSRVEMHLQIIKSKKSASSSTTHNDNENENENNSTGIETLCLGSVSNWGDATSRACDMAFAGGGVATQVGGKNSKSSKSTTKEYVHVVQASIVDSSTWSKILFANCSTDLSRQKMIVKIPNSILPYLISPLRKERNNNVDGDCQSNYTEEDVLISVEELVVDINSKKKKRQTVFGVKGHNYKQQQPVIPSTNKQVVARDNLALSSLEETPKFPPFTFHSSISAVELQQRIRGEKLSCPFDFLFNY</sequence>
<dbReference type="KEGG" id="fcy:FRACYDRAFT_232514"/>
<reference evidence="2 3" key="1">
    <citation type="submission" date="2016-09" db="EMBL/GenBank/DDBJ databases">
        <title>Extensive genetic diversity and differential bi-allelic expression allows diatom success in the polar Southern Ocean.</title>
        <authorList>
            <consortium name="DOE Joint Genome Institute"/>
            <person name="Mock T."/>
            <person name="Otillar R.P."/>
            <person name="Strauss J."/>
            <person name="Dupont C."/>
            <person name="Frickenhaus S."/>
            <person name="Maumus F."/>
            <person name="Mcmullan M."/>
            <person name="Sanges R."/>
            <person name="Schmutz J."/>
            <person name="Toseland A."/>
            <person name="Valas R."/>
            <person name="Veluchamy A."/>
            <person name="Ward B.J."/>
            <person name="Allen A."/>
            <person name="Barry K."/>
            <person name="Falciatore A."/>
            <person name="Ferrante M."/>
            <person name="Fortunato A.E."/>
            <person name="Gloeckner G."/>
            <person name="Gruber A."/>
            <person name="Hipkin R."/>
            <person name="Janech M."/>
            <person name="Kroth P."/>
            <person name="Leese F."/>
            <person name="Lindquist E."/>
            <person name="Lyon B.R."/>
            <person name="Martin J."/>
            <person name="Mayer C."/>
            <person name="Parker M."/>
            <person name="Quesneville H."/>
            <person name="Raymond J."/>
            <person name="Uhlig C."/>
            <person name="Valentin K.U."/>
            <person name="Worden A.Z."/>
            <person name="Armbrust E.V."/>
            <person name="Bowler C."/>
            <person name="Green B."/>
            <person name="Moulton V."/>
            <person name="Van Oosterhout C."/>
            <person name="Grigoriev I."/>
        </authorList>
    </citation>
    <scope>NUCLEOTIDE SEQUENCE [LARGE SCALE GENOMIC DNA]</scope>
    <source>
        <strain evidence="2 3">CCMP1102</strain>
    </source>
</reference>
<dbReference type="Proteomes" id="UP000095751">
    <property type="component" value="Unassembled WGS sequence"/>
</dbReference>
<organism evidence="2 3">
    <name type="scientific">Fragilariopsis cylindrus CCMP1102</name>
    <dbReference type="NCBI Taxonomy" id="635003"/>
    <lineage>
        <taxon>Eukaryota</taxon>
        <taxon>Sar</taxon>
        <taxon>Stramenopiles</taxon>
        <taxon>Ochrophyta</taxon>
        <taxon>Bacillariophyta</taxon>
        <taxon>Bacillariophyceae</taxon>
        <taxon>Bacillariophycidae</taxon>
        <taxon>Bacillariales</taxon>
        <taxon>Bacillariaceae</taxon>
        <taxon>Fragilariopsis</taxon>
    </lineage>
</organism>
<dbReference type="AlphaFoldDB" id="A0A1E7FW31"/>
<feature type="region of interest" description="Disordered" evidence="1">
    <location>
        <begin position="425"/>
        <end position="445"/>
    </location>
</feature>
<dbReference type="Gene3D" id="1.10.287.40">
    <property type="entry name" value="Serine-tRNA synthetase, tRNA binding domain"/>
    <property type="match status" value="1"/>
</dbReference>
<feature type="compositionally biased region" description="Polar residues" evidence="1">
    <location>
        <begin position="94"/>
        <end position="103"/>
    </location>
</feature>
<evidence type="ECO:0000256" key="1">
    <source>
        <dbReference type="SAM" id="MobiDB-lite"/>
    </source>
</evidence>
<dbReference type="InParanoid" id="A0A1E7FW31"/>
<dbReference type="OrthoDB" id="10634110at2759"/>
<dbReference type="InterPro" id="IPR042103">
    <property type="entry name" value="SerRS_1_N_sf"/>
</dbReference>
<evidence type="ECO:0000313" key="3">
    <source>
        <dbReference type="Proteomes" id="UP000095751"/>
    </source>
</evidence>
<keyword evidence="3" id="KW-1185">Reference proteome</keyword>
<accession>A0A1E7FW31</accession>
<dbReference type="EMBL" id="KV784353">
    <property type="protein sequence ID" value="OEU22361.1"/>
    <property type="molecule type" value="Genomic_DNA"/>
</dbReference>
<feature type="region of interest" description="Disordered" evidence="1">
    <location>
        <begin position="69"/>
        <end position="103"/>
    </location>
</feature>
<name>A0A1E7FW31_9STRA</name>
<gene>
    <name evidence="2" type="ORF">FRACYDRAFT_232514</name>
</gene>
<evidence type="ECO:0000313" key="2">
    <source>
        <dbReference type="EMBL" id="OEU22361.1"/>
    </source>
</evidence>
<protein>
    <submittedName>
        <fullName evidence="2">Uncharacterized protein</fullName>
    </submittedName>
</protein>